<keyword evidence="8" id="KW-1185">Reference proteome</keyword>
<dbReference type="CDD" id="cd19920">
    <property type="entry name" value="REC_PA4781-like"/>
    <property type="match status" value="1"/>
</dbReference>
<dbReference type="Gene3D" id="1.10.287.130">
    <property type="match status" value="1"/>
</dbReference>
<keyword evidence="3 4" id="KW-0597">Phosphoprotein</keyword>
<feature type="domain" description="Response regulatory" evidence="6">
    <location>
        <begin position="6"/>
        <end position="122"/>
    </location>
</feature>
<keyword evidence="7" id="KW-0808">Transferase</keyword>
<reference evidence="7" key="1">
    <citation type="submission" date="2023-06" db="EMBL/GenBank/DDBJ databases">
        <title>Uncultivated large filamentous bacteria from sulfidic sediments reveal new species and different genomic features in energy metabolism and defense.</title>
        <authorList>
            <person name="Fonseca A."/>
        </authorList>
    </citation>
    <scope>NUCLEOTIDE SEQUENCE</scope>
    <source>
        <strain evidence="7">HSG4</strain>
    </source>
</reference>
<dbReference type="EC" id="2.7.13.3" evidence="2"/>
<dbReference type="Gene3D" id="3.40.50.2300">
    <property type="match status" value="1"/>
</dbReference>
<dbReference type="SUPFAM" id="SSF55874">
    <property type="entry name" value="ATPase domain of HSP90 chaperone/DNA topoisomerase II/histidine kinase"/>
    <property type="match status" value="1"/>
</dbReference>
<dbReference type="Pfam" id="PF02518">
    <property type="entry name" value="HATPase_c"/>
    <property type="match status" value="1"/>
</dbReference>
<dbReference type="PANTHER" id="PTHR43547">
    <property type="entry name" value="TWO-COMPONENT HISTIDINE KINASE"/>
    <property type="match status" value="1"/>
</dbReference>
<proteinExistence type="predicted"/>
<name>A0ABT7VTV5_9GAMM</name>
<comment type="caution">
    <text evidence="7">The sequence shown here is derived from an EMBL/GenBank/DDBJ whole genome shotgun (WGS) entry which is preliminary data.</text>
</comment>
<dbReference type="InterPro" id="IPR036890">
    <property type="entry name" value="HATPase_C_sf"/>
</dbReference>
<dbReference type="PANTHER" id="PTHR43547:SF2">
    <property type="entry name" value="HYBRID SIGNAL TRANSDUCTION HISTIDINE KINASE C"/>
    <property type="match status" value="1"/>
</dbReference>
<dbReference type="InterPro" id="IPR005467">
    <property type="entry name" value="His_kinase_dom"/>
</dbReference>
<dbReference type="InterPro" id="IPR036097">
    <property type="entry name" value="HisK_dim/P_sf"/>
</dbReference>
<keyword evidence="7" id="KW-0418">Kinase</keyword>
<dbReference type="SMART" id="SM00448">
    <property type="entry name" value="REC"/>
    <property type="match status" value="1"/>
</dbReference>
<organism evidence="7 8">
    <name type="scientific">Candidatus Marithioploca araucensis</name>
    <dbReference type="NCBI Taxonomy" id="70273"/>
    <lineage>
        <taxon>Bacteria</taxon>
        <taxon>Pseudomonadati</taxon>
        <taxon>Pseudomonadota</taxon>
        <taxon>Gammaproteobacteria</taxon>
        <taxon>Thiotrichales</taxon>
        <taxon>Thiotrichaceae</taxon>
        <taxon>Candidatus Marithioploca</taxon>
    </lineage>
</organism>
<comment type="catalytic activity">
    <reaction evidence="1">
        <text>ATP + protein L-histidine = ADP + protein N-phospho-L-histidine.</text>
        <dbReference type="EC" id="2.7.13.3"/>
    </reaction>
</comment>
<dbReference type="PROSITE" id="PS50109">
    <property type="entry name" value="HIS_KIN"/>
    <property type="match status" value="1"/>
</dbReference>
<dbReference type="InterPro" id="IPR004358">
    <property type="entry name" value="Sig_transdc_His_kin-like_C"/>
</dbReference>
<feature type="modified residue" description="4-aspartylphosphate" evidence="4">
    <location>
        <position position="55"/>
    </location>
</feature>
<dbReference type="Pfam" id="PF00072">
    <property type="entry name" value="Response_reg"/>
    <property type="match status" value="1"/>
</dbReference>
<evidence type="ECO:0000259" key="5">
    <source>
        <dbReference type="PROSITE" id="PS50109"/>
    </source>
</evidence>
<dbReference type="SUPFAM" id="SSF52172">
    <property type="entry name" value="CheY-like"/>
    <property type="match status" value="1"/>
</dbReference>
<accession>A0ABT7VTV5</accession>
<evidence type="ECO:0000256" key="2">
    <source>
        <dbReference type="ARBA" id="ARBA00012438"/>
    </source>
</evidence>
<sequence length="370" mass="40915">MKKQPTILIVDDNPENLGVLGNIVSENGYIPGFATNGTVALTSIKEESPDLILLDIMMPELDGFEVCRRLKQDATLAEIPIIFLTAKMEKDDVIAGLELGAVDYVTKPFNKKELITRINTHLELQAAKKDLQEALAAKEEALVTKDKLFSIIGHDLGNIFCGLQGIAELLVDKQIQFNAKEREDNIQMLIQAATNGYDLLTNLLNWSKSQTGILLANPAIIVLRDSIYRQIELQEHKAARKEIEIVADVDKNLLVFADLNMLDTIIRNLISNAIKFTSASGTIQVIAKQIEEKLVEISVTDTGIGIKQKDIEKLFKINAVRTYGTNNERGNGLGLVLCKDLVEKCGGMIGVESEVGKGSRFYIRLPIKEL</sequence>
<dbReference type="InterPro" id="IPR001789">
    <property type="entry name" value="Sig_transdc_resp-reg_receiver"/>
</dbReference>
<dbReference type="GO" id="GO:0016301">
    <property type="term" value="F:kinase activity"/>
    <property type="evidence" value="ECO:0007669"/>
    <property type="project" value="UniProtKB-KW"/>
</dbReference>
<evidence type="ECO:0000313" key="7">
    <source>
        <dbReference type="EMBL" id="MDM8562981.1"/>
    </source>
</evidence>
<dbReference type="PRINTS" id="PR00344">
    <property type="entry name" value="BCTRLSENSOR"/>
</dbReference>
<dbReference type="SUPFAM" id="SSF47384">
    <property type="entry name" value="Homodimeric domain of signal transducing histidine kinase"/>
    <property type="match status" value="1"/>
</dbReference>
<dbReference type="InterPro" id="IPR003594">
    <property type="entry name" value="HATPase_dom"/>
</dbReference>
<dbReference type="EMBL" id="JAUCGM010000385">
    <property type="protein sequence ID" value="MDM8562981.1"/>
    <property type="molecule type" value="Genomic_DNA"/>
</dbReference>
<feature type="domain" description="Histidine kinase" evidence="5">
    <location>
        <begin position="151"/>
        <end position="369"/>
    </location>
</feature>
<dbReference type="SMART" id="SM00387">
    <property type="entry name" value="HATPase_c"/>
    <property type="match status" value="1"/>
</dbReference>
<dbReference type="PROSITE" id="PS50110">
    <property type="entry name" value="RESPONSE_REGULATORY"/>
    <property type="match status" value="1"/>
</dbReference>
<protein>
    <recommendedName>
        <fullName evidence="2">histidine kinase</fullName>
        <ecNumber evidence="2">2.7.13.3</ecNumber>
    </recommendedName>
</protein>
<dbReference type="Gene3D" id="3.30.565.10">
    <property type="entry name" value="Histidine kinase-like ATPase, C-terminal domain"/>
    <property type="match status" value="1"/>
</dbReference>
<evidence type="ECO:0000256" key="1">
    <source>
        <dbReference type="ARBA" id="ARBA00000085"/>
    </source>
</evidence>
<gene>
    <name evidence="7" type="ORF">QUF54_06475</name>
</gene>
<dbReference type="InterPro" id="IPR011006">
    <property type="entry name" value="CheY-like_superfamily"/>
</dbReference>
<evidence type="ECO:0000256" key="4">
    <source>
        <dbReference type="PROSITE-ProRule" id="PRU00169"/>
    </source>
</evidence>
<evidence type="ECO:0000259" key="6">
    <source>
        <dbReference type="PROSITE" id="PS50110"/>
    </source>
</evidence>
<evidence type="ECO:0000313" key="8">
    <source>
        <dbReference type="Proteomes" id="UP001171945"/>
    </source>
</evidence>
<dbReference type="Proteomes" id="UP001171945">
    <property type="component" value="Unassembled WGS sequence"/>
</dbReference>
<evidence type="ECO:0000256" key="3">
    <source>
        <dbReference type="ARBA" id="ARBA00022553"/>
    </source>
</evidence>